<reference evidence="3" key="1">
    <citation type="journal article" date="2007" name="Nature">
        <title>The grapevine genome sequence suggests ancestral hexaploidization in major angiosperm phyla.</title>
        <authorList>
            <consortium name="The French-Italian Public Consortium for Grapevine Genome Characterization."/>
            <person name="Jaillon O."/>
            <person name="Aury J.-M."/>
            <person name="Noel B."/>
            <person name="Policriti A."/>
            <person name="Clepet C."/>
            <person name="Casagrande A."/>
            <person name="Choisne N."/>
            <person name="Aubourg S."/>
            <person name="Vitulo N."/>
            <person name="Jubin C."/>
            <person name="Vezzi A."/>
            <person name="Legeai F."/>
            <person name="Hugueney P."/>
            <person name="Dasilva C."/>
            <person name="Horner D."/>
            <person name="Mica E."/>
            <person name="Jublot D."/>
            <person name="Poulain J."/>
            <person name="Bruyere C."/>
            <person name="Billault A."/>
            <person name="Segurens B."/>
            <person name="Gouyvenoux M."/>
            <person name="Ugarte E."/>
            <person name="Cattonaro F."/>
            <person name="Anthouard V."/>
            <person name="Vico V."/>
            <person name="Del Fabbro C."/>
            <person name="Alaux M."/>
            <person name="Di Gaspero G."/>
            <person name="Dumas V."/>
            <person name="Felice N."/>
            <person name="Paillard S."/>
            <person name="Juman I."/>
            <person name="Moroldo M."/>
            <person name="Scalabrin S."/>
            <person name="Canaguier A."/>
            <person name="Le Clainche I."/>
            <person name="Malacrida G."/>
            <person name="Durand E."/>
            <person name="Pesole G."/>
            <person name="Laucou V."/>
            <person name="Chatelet P."/>
            <person name="Merdinoglu D."/>
            <person name="Delledonne M."/>
            <person name="Pezzotti M."/>
            <person name="Lecharny A."/>
            <person name="Scarpelli C."/>
            <person name="Artiguenave F."/>
            <person name="Pe M.E."/>
            <person name="Valle G."/>
            <person name="Morgante M."/>
            <person name="Caboche M."/>
            <person name="Adam-Blondon A.-F."/>
            <person name="Weissenbach J."/>
            <person name="Quetier F."/>
            <person name="Wincker P."/>
        </authorList>
    </citation>
    <scope>NUCLEOTIDE SEQUENCE [LARGE SCALE GENOMIC DNA]</scope>
    <source>
        <strain evidence="3">cv. Pinot noir / PN40024</strain>
    </source>
</reference>
<evidence type="ECO:0008006" key="4">
    <source>
        <dbReference type="Google" id="ProtNLM"/>
    </source>
</evidence>
<dbReference type="Proteomes" id="UP000009183">
    <property type="component" value="Chromosome 1"/>
</dbReference>
<keyword evidence="1" id="KW-0812">Transmembrane</keyword>
<dbReference type="InParanoid" id="D7TA98"/>
<proteinExistence type="predicted"/>
<dbReference type="HOGENOM" id="CLU_1698684_0_0_1"/>
<evidence type="ECO:0000313" key="2">
    <source>
        <dbReference type="EMBL" id="CBI27420.3"/>
    </source>
</evidence>
<keyword evidence="3" id="KW-1185">Reference proteome</keyword>
<keyword evidence="1" id="KW-1133">Transmembrane helix</keyword>
<dbReference type="OrthoDB" id="1716910at2759"/>
<evidence type="ECO:0000313" key="3">
    <source>
        <dbReference type="Proteomes" id="UP000009183"/>
    </source>
</evidence>
<feature type="transmembrane region" description="Helical" evidence="1">
    <location>
        <begin position="38"/>
        <end position="63"/>
    </location>
</feature>
<feature type="transmembrane region" description="Helical" evidence="1">
    <location>
        <begin position="117"/>
        <end position="136"/>
    </location>
</feature>
<protein>
    <recommendedName>
        <fullName evidence="4">PGG domain-containing protein</fullName>
    </recommendedName>
</protein>
<dbReference type="PaxDb" id="29760-VIT_01s0010g00800.t01"/>
<sequence length="155" mass="17217">MEKERKVLVSSPDSLKIIVIQAIQQIRTTREFAESPPILPIQIVTLTVILFISFSIATSLMVVPSEQIDGNPVPTIIFKGHPSIFHAFVILVSFAFNGALTALMMENQSKIARFCSYFSIASMASAMSLLVFAIFLQDGQQLQTTSSYTPQFHQF</sequence>
<dbReference type="EMBL" id="FN595754">
    <property type="protein sequence ID" value="CBI27420.3"/>
    <property type="molecule type" value="Genomic_DNA"/>
</dbReference>
<dbReference type="eggNOG" id="ENOG502S98D">
    <property type="taxonomic scope" value="Eukaryota"/>
</dbReference>
<name>D7TA98_VITVI</name>
<gene>
    <name evidence="2" type="ordered locus">VIT_01s0010g00800</name>
</gene>
<dbReference type="AlphaFoldDB" id="D7TA98"/>
<organism evidence="2 3">
    <name type="scientific">Vitis vinifera</name>
    <name type="common">Grape</name>
    <dbReference type="NCBI Taxonomy" id="29760"/>
    <lineage>
        <taxon>Eukaryota</taxon>
        <taxon>Viridiplantae</taxon>
        <taxon>Streptophyta</taxon>
        <taxon>Embryophyta</taxon>
        <taxon>Tracheophyta</taxon>
        <taxon>Spermatophyta</taxon>
        <taxon>Magnoliopsida</taxon>
        <taxon>eudicotyledons</taxon>
        <taxon>Gunneridae</taxon>
        <taxon>Pentapetalae</taxon>
        <taxon>rosids</taxon>
        <taxon>Vitales</taxon>
        <taxon>Vitaceae</taxon>
        <taxon>Viteae</taxon>
        <taxon>Vitis</taxon>
    </lineage>
</organism>
<dbReference type="OMA" id="FHAFVIL"/>
<accession>D7TA98</accession>
<feature type="transmembrane region" description="Helical" evidence="1">
    <location>
        <begin position="83"/>
        <end position="105"/>
    </location>
</feature>
<keyword evidence="1" id="KW-0472">Membrane</keyword>
<evidence type="ECO:0000256" key="1">
    <source>
        <dbReference type="SAM" id="Phobius"/>
    </source>
</evidence>